<evidence type="ECO:0000256" key="1">
    <source>
        <dbReference type="ARBA" id="ARBA00023002"/>
    </source>
</evidence>
<dbReference type="AlphaFoldDB" id="A0ABD5WNF8"/>
<dbReference type="NCBIfam" id="NF004846">
    <property type="entry name" value="PRK06197.1"/>
    <property type="match status" value="1"/>
</dbReference>
<dbReference type="PRINTS" id="PR00081">
    <property type="entry name" value="GDHRDH"/>
</dbReference>
<proteinExistence type="predicted"/>
<evidence type="ECO:0000256" key="2">
    <source>
        <dbReference type="SAM" id="MobiDB-lite"/>
    </source>
</evidence>
<keyword evidence="1" id="KW-0560">Oxidoreductase</keyword>
<dbReference type="InterPro" id="IPR002347">
    <property type="entry name" value="SDR_fam"/>
</dbReference>
<dbReference type="InterPro" id="IPR036291">
    <property type="entry name" value="NAD(P)-bd_dom_sf"/>
</dbReference>
<dbReference type="SUPFAM" id="SSF51735">
    <property type="entry name" value="NAD(P)-binding Rossmann-fold domains"/>
    <property type="match status" value="1"/>
</dbReference>
<protein>
    <submittedName>
        <fullName evidence="3">Oxidoreductase</fullName>
    </submittedName>
</protein>
<comment type="caution">
    <text evidence="3">The sequence shown here is derived from an EMBL/GenBank/DDBJ whole genome shotgun (WGS) entry which is preliminary data.</text>
</comment>
<evidence type="ECO:0000313" key="3">
    <source>
        <dbReference type="EMBL" id="MFC7081723.1"/>
    </source>
</evidence>
<evidence type="ECO:0000313" key="4">
    <source>
        <dbReference type="Proteomes" id="UP001596407"/>
    </source>
</evidence>
<dbReference type="Proteomes" id="UP001596407">
    <property type="component" value="Unassembled WGS sequence"/>
</dbReference>
<name>A0ABD5WNF8_9EURY</name>
<sequence length="327" mass="35569">MARTRTGEWSATAMPEMDDRTVVVTGANSGLGYEATRAFARKGAHVVMACRSDERGEDAKRRIRNEETRGGHRGSLEVAELDLADLDSVRSFADEFRETHDELHVLCNNAGVMAIPRRETADGFEMQFGVNHLGHFALTGLLLEPLRETPGETRVVTQSSGVHERGDIDFADLQHEQSYDEWEAYAQSKLANVLFAYELQRRLDAASADAGVASVACHPGYAATNLQRRGPEMRGSTVRLWAMKAANALLAQSAEDGALPMLYAATAPEIEGGEYVGPGGLLNMRGSPAVQQSSDSSYDRARAERLWSVSEESTGVSYGLEAKTTAE</sequence>
<organism evidence="3 4">
    <name type="scientific">Halorussus caseinilyticus</name>
    <dbReference type="NCBI Taxonomy" id="3034025"/>
    <lineage>
        <taxon>Archaea</taxon>
        <taxon>Methanobacteriati</taxon>
        <taxon>Methanobacteriota</taxon>
        <taxon>Stenosarchaea group</taxon>
        <taxon>Halobacteria</taxon>
        <taxon>Halobacteriales</taxon>
        <taxon>Haladaptataceae</taxon>
        <taxon>Halorussus</taxon>
    </lineage>
</organism>
<dbReference type="NCBIfam" id="NF004513">
    <property type="entry name" value="PRK05854.1"/>
    <property type="match status" value="1"/>
</dbReference>
<dbReference type="PANTHER" id="PTHR43157:SF31">
    <property type="entry name" value="PHOSPHATIDYLINOSITOL-GLYCAN BIOSYNTHESIS CLASS F PROTEIN"/>
    <property type="match status" value="1"/>
</dbReference>
<gene>
    <name evidence="3" type="ORF">ACFQJ6_18075</name>
</gene>
<dbReference type="Pfam" id="PF00106">
    <property type="entry name" value="adh_short"/>
    <property type="match status" value="1"/>
</dbReference>
<dbReference type="Gene3D" id="3.40.50.720">
    <property type="entry name" value="NAD(P)-binding Rossmann-like Domain"/>
    <property type="match status" value="1"/>
</dbReference>
<keyword evidence="4" id="KW-1185">Reference proteome</keyword>
<accession>A0ABD5WNF8</accession>
<reference evidence="3 4" key="1">
    <citation type="journal article" date="2019" name="Int. J. Syst. Evol. Microbiol.">
        <title>The Global Catalogue of Microorganisms (GCM) 10K type strain sequencing project: providing services to taxonomists for standard genome sequencing and annotation.</title>
        <authorList>
            <consortium name="The Broad Institute Genomics Platform"/>
            <consortium name="The Broad Institute Genome Sequencing Center for Infectious Disease"/>
            <person name="Wu L."/>
            <person name="Ma J."/>
        </authorList>
    </citation>
    <scope>NUCLEOTIDE SEQUENCE [LARGE SCALE GENOMIC DNA]</scope>
    <source>
        <strain evidence="3 4">DT72</strain>
    </source>
</reference>
<feature type="region of interest" description="Disordered" evidence="2">
    <location>
        <begin position="286"/>
        <end position="305"/>
    </location>
</feature>
<dbReference type="GeneID" id="79304961"/>
<dbReference type="RefSeq" id="WP_276280332.1">
    <property type="nucleotide sequence ID" value="NZ_CP119809.1"/>
</dbReference>
<dbReference type="PANTHER" id="PTHR43157">
    <property type="entry name" value="PHOSPHATIDYLINOSITOL-GLYCAN BIOSYNTHESIS CLASS F PROTEIN-RELATED"/>
    <property type="match status" value="1"/>
</dbReference>
<dbReference type="CDD" id="cd05327">
    <property type="entry name" value="retinol-DH_like_SDR_c_like"/>
    <property type="match status" value="1"/>
</dbReference>
<dbReference type="GO" id="GO:0016491">
    <property type="term" value="F:oxidoreductase activity"/>
    <property type="evidence" value="ECO:0007669"/>
    <property type="project" value="UniProtKB-KW"/>
</dbReference>
<dbReference type="EMBL" id="JBHSZH010000005">
    <property type="protein sequence ID" value="MFC7081723.1"/>
    <property type="molecule type" value="Genomic_DNA"/>
</dbReference>